<dbReference type="Proteomes" id="UP000789860">
    <property type="component" value="Unassembled WGS sequence"/>
</dbReference>
<evidence type="ECO:0000313" key="2">
    <source>
        <dbReference type="Proteomes" id="UP000789860"/>
    </source>
</evidence>
<proteinExistence type="predicted"/>
<accession>A0ACA9JU84</accession>
<keyword evidence="2" id="KW-1185">Reference proteome</keyword>
<reference evidence="1" key="1">
    <citation type="submission" date="2021-06" db="EMBL/GenBank/DDBJ databases">
        <authorList>
            <person name="Kallberg Y."/>
            <person name="Tangrot J."/>
            <person name="Rosling A."/>
        </authorList>
    </citation>
    <scope>NUCLEOTIDE SEQUENCE</scope>
    <source>
        <strain evidence="1">AU212A</strain>
    </source>
</reference>
<sequence length="95" mass="11365">MPPRRGLSSKKKKQPTRPSIINYRKNIEKVVYKNKKKVAYDQPITKYRRVEYDQTPQKVIIKFMDDNFLMDKNIVFEKSQAIAEEEQIPDVVTQY</sequence>
<evidence type="ECO:0000313" key="1">
    <source>
        <dbReference type="EMBL" id="CAG8435377.1"/>
    </source>
</evidence>
<comment type="caution">
    <text evidence="1">The sequence shown here is derived from an EMBL/GenBank/DDBJ whole genome shotgun (WGS) entry which is preliminary data.</text>
</comment>
<gene>
    <name evidence="1" type="ORF">SCALOS_LOCUS182</name>
</gene>
<organism evidence="1 2">
    <name type="scientific">Scutellospora calospora</name>
    <dbReference type="NCBI Taxonomy" id="85575"/>
    <lineage>
        <taxon>Eukaryota</taxon>
        <taxon>Fungi</taxon>
        <taxon>Fungi incertae sedis</taxon>
        <taxon>Mucoromycota</taxon>
        <taxon>Glomeromycotina</taxon>
        <taxon>Glomeromycetes</taxon>
        <taxon>Diversisporales</taxon>
        <taxon>Gigasporaceae</taxon>
        <taxon>Scutellospora</taxon>
    </lineage>
</organism>
<dbReference type="EMBL" id="CAJVPM010000069">
    <property type="protein sequence ID" value="CAG8435377.1"/>
    <property type="molecule type" value="Genomic_DNA"/>
</dbReference>
<name>A0ACA9JU84_9GLOM</name>
<protein>
    <submittedName>
        <fullName evidence="1">3764_t:CDS:1</fullName>
    </submittedName>
</protein>